<feature type="compositionally biased region" description="Low complexity" evidence="1">
    <location>
        <begin position="49"/>
        <end position="63"/>
    </location>
</feature>
<gene>
    <name evidence="2" type="ORF">HK097_001974</name>
</gene>
<name>A0AAD5X0H3_9FUNG</name>
<evidence type="ECO:0000256" key="1">
    <source>
        <dbReference type="SAM" id="MobiDB-lite"/>
    </source>
</evidence>
<feature type="region of interest" description="Disordered" evidence="1">
    <location>
        <begin position="174"/>
        <end position="381"/>
    </location>
</feature>
<reference evidence="2" key="1">
    <citation type="submission" date="2020-05" db="EMBL/GenBank/DDBJ databases">
        <title>Phylogenomic resolution of chytrid fungi.</title>
        <authorList>
            <person name="Stajich J.E."/>
            <person name="Amses K."/>
            <person name="Simmons R."/>
            <person name="Seto K."/>
            <person name="Myers J."/>
            <person name="Bonds A."/>
            <person name="Quandt C.A."/>
            <person name="Barry K."/>
            <person name="Liu P."/>
            <person name="Grigoriev I."/>
            <person name="Longcore J.E."/>
            <person name="James T.Y."/>
        </authorList>
    </citation>
    <scope>NUCLEOTIDE SEQUENCE</scope>
    <source>
        <strain evidence="2">JEL0318</strain>
    </source>
</reference>
<feature type="region of interest" description="Disordered" evidence="1">
    <location>
        <begin position="15"/>
        <end position="77"/>
    </location>
</feature>
<sequence length="536" mass="57948">MGKLKRKVDEIVYDRMEASPSKLHTGQQPNTASQAGSSSLSTTITSNQASPTTAPIASAAGPSQPQQSNKKLVATSRWTFEQKHADDDAKRQKVEMEDIVANYGRGKRMRNPKIFGDEDVKLMTQRRMIEQRKDLKGKIRAVDTAATPASSSSSTSKLTNFDVFTAGPRAAHFDLPVANPSSNTGPTPMDIDYSPTTETDDEVAHLSTTSAPKLKRSGPVTSTIEGAHTHTVWPAGSFDQDKDEEARVAKKKKDAKRDDVQQPKQAPKRRSGRKGPRWTKKSNGKKKDQQPLVLGAGLQFPTTSAPAAPETFTKKRKPSPAPFQPLDLDPNDPFYTDDETPKPDGSSSPGVGLNLSHIRSERRVRKPRHPNPDADADAEQTPAMVQQSALVPTNPEKPIDPSIHELTGSTFLRACWLAQLGMSVQRHFQIPYDTPINEDLLTSFGRNASFAPPVSLSSSTTTTTEEADDEINVSGRSTTITEDVGALPATASEEVNTQPGPVTAVIETEVDTSGLSDEDIQAANTLAFMFGGNSGN</sequence>
<accession>A0AAD5X0H3</accession>
<evidence type="ECO:0000313" key="2">
    <source>
        <dbReference type="EMBL" id="KAJ3042602.1"/>
    </source>
</evidence>
<feature type="compositionally biased region" description="Basic residues" evidence="1">
    <location>
        <begin position="360"/>
        <end position="369"/>
    </location>
</feature>
<dbReference type="Proteomes" id="UP001212841">
    <property type="component" value="Unassembled WGS sequence"/>
</dbReference>
<protein>
    <submittedName>
        <fullName evidence="2">Uncharacterized protein</fullName>
    </submittedName>
</protein>
<proteinExistence type="predicted"/>
<organism evidence="2 3">
    <name type="scientific">Rhizophlyctis rosea</name>
    <dbReference type="NCBI Taxonomy" id="64517"/>
    <lineage>
        <taxon>Eukaryota</taxon>
        <taxon>Fungi</taxon>
        <taxon>Fungi incertae sedis</taxon>
        <taxon>Chytridiomycota</taxon>
        <taxon>Chytridiomycota incertae sedis</taxon>
        <taxon>Chytridiomycetes</taxon>
        <taxon>Rhizophlyctidales</taxon>
        <taxon>Rhizophlyctidaceae</taxon>
        <taxon>Rhizophlyctis</taxon>
    </lineage>
</organism>
<dbReference type="AlphaFoldDB" id="A0AAD5X0H3"/>
<evidence type="ECO:0000313" key="3">
    <source>
        <dbReference type="Proteomes" id="UP001212841"/>
    </source>
</evidence>
<feature type="compositionally biased region" description="Basic residues" evidence="1">
    <location>
        <begin position="266"/>
        <end position="284"/>
    </location>
</feature>
<keyword evidence="3" id="KW-1185">Reference proteome</keyword>
<feature type="compositionally biased region" description="Polar residues" evidence="1">
    <location>
        <begin position="22"/>
        <end position="48"/>
    </location>
</feature>
<comment type="caution">
    <text evidence="2">The sequence shown here is derived from an EMBL/GenBank/DDBJ whole genome shotgun (WGS) entry which is preliminary data.</text>
</comment>
<dbReference type="EMBL" id="JADGJD010001408">
    <property type="protein sequence ID" value="KAJ3042602.1"/>
    <property type="molecule type" value="Genomic_DNA"/>
</dbReference>